<name>A0A9P3PTM9_LYOSH</name>
<evidence type="ECO:0000313" key="1">
    <source>
        <dbReference type="EMBL" id="GLB41359.1"/>
    </source>
</evidence>
<accession>A0A9P3PTM9</accession>
<gene>
    <name evidence="1" type="ORF">LshimejAT787_0905740</name>
</gene>
<comment type="caution">
    <text evidence="1">The sequence shown here is derived from an EMBL/GenBank/DDBJ whole genome shotgun (WGS) entry which is preliminary data.</text>
</comment>
<dbReference type="Proteomes" id="UP001063166">
    <property type="component" value="Unassembled WGS sequence"/>
</dbReference>
<proteinExistence type="predicted"/>
<dbReference type="AlphaFoldDB" id="A0A9P3PTM9"/>
<organism evidence="1 2">
    <name type="scientific">Lyophyllum shimeji</name>
    <name type="common">Hon-shimeji</name>
    <name type="synonym">Tricholoma shimeji</name>
    <dbReference type="NCBI Taxonomy" id="47721"/>
    <lineage>
        <taxon>Eukaryota</taxon>
        <taxon>Fungi</taxon>
        <taxon>Dikarya</taxon>
        <taxon>Basidiomycota</taxon>
        <taxon>Agaricomycotina</taxon>
        <taxon>Agaricomycetes</taxon>
        <taxon>Agaricomycetidae</taxon>
        <taxon>Agaricales</taxon>
        <taxon>Tricholomatineae</taxon>
        <taxon>Lyophyllaceae</taxon>
        <taxon>Lyophyllum</taxon>
    </lineage>
</organism>
<keyword evidence="2" id="KW-1185">Reference proteome</keyword>
<sequence>MYVSCSIATSLFIYGKCLDRLPPGHDLLRCGFIAKNATEDPKDPPPLSYLHLSPANRKGQRVSWRGFVRTGTRASCVPFEIPQRRYFSTFRQHSTTVLRAPISHQAEMGREV</sequence>
<reference evidence="1" key="1">
    <citation type="submission" date="2022-07" db="EMBL/GenBank/DDBJ databases">
        <title>The genome of Lyophyllum shimeji provides insight into the initial evolution of ectomycorrhizal fungal genome.</title>
        <authorList>
            <person name="Kobayashi Y."/>
            <person name="Shibata T."/>
            <person name="Hirakawa H."/>
            <person name="Shigenobu S."/>
            <person name="Nishiyama T."/>
            <person name="Yamada A."/>
            <person name="Hasebe M."/>
            <person name="Kawaguchi M."/>
        </authorList>
    </citation>
    <scope>NUCLEOTIDE SEQUENCE</scope>
    <source>
        <strain evidence="1">AT787</strain>
    </source>
</reference>
<protein>
    <submittedName>
        <fullName evidence="1">Uncharacterized protein</fullName>
    </submittedName>
</protein>
<dbReference type="EMBL" id="BRPK01000009">
    <property type="protein sequence ID" value="GLB41359.1"/>
    <property type="molecule type" value="Genomic_DNA"/>
</dbReference>
<evidence type="ECO:0000313" key="2">
    <source>
        <dbReference type="Proteomes" id="UP001063166"/>
    </source>
</evidence>